<evidence type="ECO:0000256" key="4">
    <source>
        <dbReference type="ARBA" id="ARBA00017654"/>
    </source>
</evidence>
<evidence type="ECO:0000256" key="8">
    <source>
        <dbReference type="ARBA" id="ARBA00022842"/>
    </source>
</evidence>
<dbReference type="KEGG" id="bcv:Bcav_1190"/>
<sequence>MVCATLAPMRGIILAGGTGTRLHPITIGVSKQLVPVYDKPMVYYPLSTLMLAGIRDVLVITTPHDAEQFHRLLGDGSAFGIDVSYATQPEPNGLAQAFVIGADFVGTDSVALVLGDNIFYGPGLGTQLQRFTDVDGATIFAYQVADPTAYGVVEFDAAHRAVSLEEKPRNPRSDYAVPGLYFYDNDVLEIARDLTPSARGEYEITDVNRTYLTQGRLGVEVLPRGTAWLDTGTFDSLADATAFVRTVEHRQGLKIGCPEEVAWRRGFLSDDGLRERAEALVKSGYGSYLLRLLD</sequence>
<evidence type="ECO:0000313" key="12">
    <source>
        <dbReference type="EMBL" id="ACQ79450.1"/>
    </source>
</evidence>
<comment type="similarity">
    <text evidence="2 10">Belongs to the glucose-1-phosphate thymidylyltransferase family.</text>
</comment>
<dbReference type="AlphaFoldDB" id="C5C146"/>
<dbReference type="CDD" id="cd02538">
    <property type="entry name" value="G1P_TT_short"/>
    <property type="match status" value="1"/>
</dbReference>
<evidence type="ECO:0000256" key="6">
    <source>
        <dbReference type="ARBA" id="ARBA00022695"/>
    </source>
</evidence>
<dbReference type="HOGENOM" id="CLU_029499_9_0_11"/>
<keyword evidence="5 10" id="KW-0808">Transferase</keyword>
<evidence type="ECO:0000256" key="9">
    <source>
        <dbReference type="ARBA" id="ARBA00049336"/>
    </source>
</evidence>
<proteinExistence type="inferred from homology"/>
<reference evidence="12 13" key="1">
    <citation type="journal article" date="2009" name="Stand. Genomic Sci.">
        <title>Complete genome sequence of Beutenbergia cavernae type strain (HKI 0122).</title>
        <authorList>
            <person name="Land M."/>
            <person name="Pukall R."/>
            <person name="Abt B."/>
            <person name="Goker M."/>
            <person name="Rohde M."/>
            <person name="Glavina Del Rio T."/>
            <person name="Tice H."/>
            <person name="Copeland A."/>
            <person name="Cheng J.F."/>
            <person name="Lucas S."/>
            <person name="Chen F."/>
            <person name="Nolan M."/>
            <person name="Bruce D."/>
            <person name="Goodwin L."/>
            <person name="Pitluck S."/>
            <person name="Ivanova N."/>
            <person name="Mavromatis K."/>
            <person name="Ovchinnikova G."/>
            <person name="Pati A."/>
            <person name="Chen A."/>
            <person name="Palaniappan K."/>
            <person name="Hauser L."/>
            <person name="Chang Y.J."/>
            <person name="Jefferies C.C."/>
            <person name="Saunders E."/>
            <person name="Brettin T."/>
            <person name="Detter J.C."/>
            <person name="Han C."/>
            <person name="Chain P."/>
            <person name="Bristow J."/>
            <person name="Eisen J.A."/>
            <person name="Markowitz V."/>
            <person name="Hugenholtz P."/>
            <person name="Kyrpides N.C."/>
            <person name="Klenk H.P."/>
            <person name="Lapidus A."/>
        </authorList>
    </citation>
    <scope>NUCLEOTIDE SEQUENCE [LARGE SCALE GENOMIC DNA]</scope>
    <source>
        <strain evidence="13">ATCC BAA-8 / DSM 12333 / NBRC 16432</strain>
    </source>
</reference>
<comment type="cofactor">
    <cofactor evidence="1">
        <name>Mg(2+)</name>
        <dbReference type="ChEBI" id="CHEBI:18420"/>
    </cofactor>
</comment>
<feature type="domain" description="Nucleotidyl transferase" evidence="11">
    <location>
        <begin position="11"/>
        <end position="245"/>
    </location>
</feature>
<name>C5C146_BEUC1</name>
<dbReference type="GO" id="GO:0046872">
    <property type="term" value="F:metal ion binding"/>
    <property type="evidence" value="ECO:0007669"/>
    <property type="project" value="UniProtKB-KW"/>
</dbReference>
<dbReference type="FunFam" id="3.90.550.10:FF:000023">
    <property type="entry name" value="Glucose-1-phosphate thymidylyltransferase"/>
    <property type="match status" value="1"/>
</dbReference>
<dbReference type="EMBL" id="CP001618">
    <property type="protein sequence ID" value="ACQ79450.1"/>
    <property type="molecule type" value="Genomic_DNA"/>
</dbReference>
<evidence type="ECO:0000256" key="3">
    <source>
        <dbReference type="ARBA" id="ARBA00012461"/>
    </source>
</evidence>
<dbReference type="EC" id="2.7.7.24" evidence="3 10"/>
<dbReference type="InterPro" id="IPR005907">
    <property type="entry name" value="G1P_thy_trans_s"/>
</dbReference>
<keyword evidence="6 10" id="KW-0548">Nucleotidyltransferase</keyword>
<protein>
    <recommendedName>
        <fullName evidence="4 10">Glucose-1-phosphate thymidylyltransferase</fullName>
        <ecNumber evidence="3 10">2.7.7.24</ecNumber>
    </recommendedName>
</protein>
<dbReference type="GO" id="GO:0008879">
    <property type="term" value="F:glucose-1-phosphate thymidylyltransferase activity"/>
    <property type="evidence" value="ECO:0007669"/>
    <property type="project" value="UniProtKB-EC"/>
</dbReference>
<evidence type="ECO:0000259" key="11">
    <source>
        <dbReference type="Pfam" id="PF00483"/>
    </source>
</evidence>
<keyword evidence="13" id="KW-1185">Reference proteome</keyword>
<dbReference type="GO" id="GO:0019318">
    <property type="term" value="P:hexose metabolic process"/>
    <property type="evidence" value="ECO:0007669"/>
    <property type="project" value="UniProtKB-ARBA"/>
</dbReference>
<keyword evidence="8 10" id="KW-0460">Magnesium</keyword>
<dbReference type="NCBIfam" id="TIGR01207">
    <property type="entry name" value="rmlA"/>
    <property type="match status" value="1"/>
</dbReference>
<comment type="function">
    <text evidence="10">Catalyzes the formation of dTDP-glucose, from dTTP and glucose 1-phosphate, as well as its pyrophosphorolysis.</text>
</comment>
<dbReference type="STRING" id="471853.Bcav_1190"/>
<dbReference type="Gene3D" id="3.90.550.10">
    <property type="entry name" value="Spore Coat Polysaccharide Biosynthesis Protein SpsA, Chain A"/>
    <property type="match status" value="1"/>
</dbReference>
<organism evidence="12 13">
    <name type="scientific">Beutenbergia cavernae (strain ATCC BAA-8 / DSM 12333 / CCUG 43141 / JCM 11478 / NBRC 16432 / NCIMB 13614 / HKI 0122)</name>
    <dbReference type="NCBI Taxonomy" id="471853"/>
    <lineage>
        <taxon>Bacteria</taxon>
        <taxon>Bacillati</taxon>
        <taxon>Actinomycetota</taxon>
        <taxon>Actinomycetes</taxon>
        <taxon>Micrococcales</taxon>
        <taxon>Beutenbergiaceae</taxon>
        <taxon>Beutenbergia</taxon>
    </lineage>
</organism>
<evidence type="ECO:0000256" key="2">
    <source>
        <dbReference type="ARBA" id="ARBA00010480"/>
    </source>
</evidence>
<dbReference type="GO" id="GO:0000271">
    <property type="term" value="P:polysaccharide biosynthetic process"/>
    <property type="evidence" value="ECO:0007669"/>
    <property type="project" value="UniProtKB-ARBA"/>
</dbReference>
<comment type="catalytic activity">
    <reaction evidence="9 10">
        <text>dTTP + alpha-D-glucose 1-phosphate + H(+) = dTDP-alpha-D-glucose + diphosphate</text>
        <dbReference type="Rhea" id="RHEA:15225"/>
        <dbReference type="ChEBI" id="CHEBI:15378"/>
        <dbReference type="ChEBI" id="CHEBI:33019"/>
        <dbReference type="ChEBI" id="CHEBI:37568"/>
        <dbReference type="ChEBI" id="CHEBI:57477"/>
        <dbReference type="ChEBI" id="CHEBI:58601"/>
        <dbReference type="EC" id="2.7.7.24"/>
    </reaction>
</comment>
<dbReference type="eggNOG" id="COG1209">
    <property type="taxonomic scope" value="Bacteria"/>
</dbReference>
<dbReference type="InterPro" id="IPR029044">
    <property type="entry name" value="Nucleotide-diphossugar_trans"/>
</dbReference>
<dbReference type="PANTHER" id="PTHR43532">
    <property type="entry name" value="GLUCOSE-1-PHOSPHATE THYMIDYLYLTRANSFERASE"/>
    <property type="match status" value="1"/>
</dbReference>
<evidence type="ECO:0000256" key="7">
    <source>
        <dbReference type="ARBA" id="ARBA00022723"/>
    </source>
</evidence>
<keyword evidence="7 10" id="KW-0479">Metal-binding</keyword>
<evidence type="ECO:0000256" key="10">
    <source>
        <dbReference type="RuleBase" id="RU003706"/>
    </source>
</evidence>
<accession>C5C146</accession>
<dbReference type="PANTHER" id="PTHR43532:SF1">
    <property type="entry name" value="GLUCOSE-1-PHOSPHATE THYMIDYLYLTRANSFERASE 1"/>
    <property type="match status" value="1"/>
</dbReference>
<dbReference type="SUPFAM" id="SSF53448">
    <property type="entry name" value="Nucleotide-diphospho-sugar transferases"/>
    <property type="match status" value="1"/>
</dbReference>
<dbReference type="InterPro" id="IPR005835">
    <property type="entry name" value="NTP_transferase_dom"/>
</dbReference>
<dbReference type="Proteomes" id="UP000007962">
    <property type="component" value="Chromosome"/>
</dbReference>
<gene>
    <name evidence="12" type="ordered locus">Bcav_1190</name>
</gene>
<evidence type="ECO:0000256" key="1">
    <source>
        <dbReference type="ARBA" id="ARBA00001946"/>
    </source>
</evidence>
<dbReference type="Pfam" id="PF00483">
    <property type="entry name" value="NTP_transferase"/>
    <property type="match status" value="1"/>
</dbReference>
<evidence type="ECO:0000313" key="13">
    <source>
        <dbReference type="Proteomes" id="UP000007962"/>
    </source>
</evidence>
<evidence type="ECO:0000256" key="5">
    <source>
        <dbReference type="ARBA" id="ARBA00022679"/>
    </source>
</evidence>